<dbReference type="InterPro" id="IPR042622">
    <property type="entry name" value="Znf106"/>
</dbReference>
<accession>A0A8M1RTB6</accession>
<feature type="domain" description="C2H2-type" evidence="2">
    <location>
        <begin position="69"/>
        <end position="93"/>
    </location>
</feature>
<accession>E9QDP6</accession>
<dbReference type="HOGENOM" id="CLU_474026_0_0_1"/>
<name>A0A8M1RTB6_DANRE</name>
<feature type="region of interest" description="Disordered" evidence="1">
    <location>
        <begin position="406"/>
        <end position="498"/>
    </location>
</feature>
<dbReference type="RefSeq" id="XP_003200758.2">
    <property type="nucleotide sequence ID" value="XM_003200710.6"/>
</dbReference>
<dbReference type="OMA" id="CWACEIS"/>
<dbReference type="CTD" id="100536805"/>
<dbReference type="GO" id="GO:0003723">
    <property type="term" value="F:RNA binding"/>
    <property type="evidence" value="ECO:0007669"/>
    <property type="project" value="InterPro"/>
</dbReference>
<dbReference type="eggNOG" id="KOG1721">
    <property type="taxonomic scope" value="Eukaryota"/>
</dbReference>
<dbReference type="RefSeq" id="XP_021329042.1">
    <property type="nucleotide sequence ID" value="XM_021473367.2"/>
</dbReference>
<dbReference type="KEGG" id="dre:100536805"/>
<evidence type="ECO:0000259" key="2">
    <source>
        <dbReference type="SMART" id="SM00355"/>
    </source>
</evidence>
<sequence>MKAKPNQAKAKTKIKKKRNHANVNHNIGKNYRRCLICGKQYGEKNLTSHIHSYVHHEAIEHIKRSKQLHNCFACNVSLMGLEMYKEHISTPEHTHGLFLLHTKGKQKELREDCDIALTKNELRALKIQQQRKQQHKDCSTCCICCKSFPVQDIDVHMHSGSHHQRIEQLKGRPQVHKCRACELSYACLAEFNLHTQTIEHQYMMFQLKKNTADGQFVDYSADMDDELRNLCFQRRNMEKRKCWGKGTQAKTSYNSTYWSTPVAVSKEFTNANNQNDHPASMQLTQILSKWRQECMPGIDNSNGPLEKPSEHHPQEVSAHTTLPNPEKKGGDVYEVTPETVGGACVEPSCSPALVQSRVDAHRYNLTITARQDCTDQKKTNVHEAVLQNPQEKAINAVFQPMARKDMSEVQPYSDSLPSVSSLPETTLESQTSKNDGQVLETAENVQCHAVYMKRKKSNESEKEQSETSPENYNIQTTKKRKQDISHNVNNPNPERNSQIFKKGNVNKLLVLSLKEDELTRSLENVGDQLIQAQSILQSTYTEVQRLLAVKQQVTSEMASLREKRIKILQQMKNTS</sequence>
<evidence type="ECO:0000256" key="1">
    <source>
        <dbReference type="SAM" id="MobiDB-lite"/>
    </source>
</evidence>
<feature type="domain" description="C2H2-type" evidence="2">
    <location>
        <begin position="139"/>
        <end position="162"/>
    </location>
</feature>
<feature type="compositionally biased region" description="Polar residues" evidence="1">
    <location>
        <begin position="485"/>
        <end position="498"/>
    </location>
</feature>
<dbReference type="Bgee" id="ENSDARG00000091947">
    <property type="expression patterns" value="Expressed in mature ovarian follicle and 9 other cell types or tissues"/>
</dbReference>
<dbReference type="EMBL" id="AL954831">
    <property type="status" value="NOT_ANNOTATED_CDS"/>
    <property type="molecule type" value="Genomic_DNA"/>
</dbReference>
<dbReference type="PaxDb" id="7955-ENSDARP00000119714"/>
<evidence type="ECO:0000313" key="4">
    <source>
        <dbReference type="Proteomes" id="UP000000437"/>
    </source>
</evidence>
<dbReference type="PANTHER" id="PTHR14435">
    <property type="entry name" value="ZINC FINGER PROTEIN 106"/>
    <property type="match status" value="1"/>
</dbReference>
<feature type="region of interest" description="Disordered" evidence="1">
    <location>
        <begin position="297"/>
        <end position="330"/>
    </location>
</feature>
<evidence type="ECO:0000313" key="5">
    <source>
        <dbReference type="RefSeq" id="XP_003200758.2"/>
    </source>
</evidence>
<dbReference type="AGR" id="ZFIN:ZDB-GENE-091118-24"/>
<evidence type="ECO:0000313" key="7">
    <source>
        <dbReference type="ZFIN" id="ZDB-GENE-091118-24"/>
    </source>
</evidence>
<reference evidence="3 4" key="2">
    <citation type="journal article" date="2013" name="Nature">
        <title>The zebrafish reference genome sequence and its relationship to the human genome.</title>
        <authorList>
            <consortium name="Genome Reference Consortium Zebrafish"/>
            <person name="Howe K."/>
            <person name="Clark M.D."/>
            <person name="Torroja C.F."/>
            <person name="Torrance J."/>
            <person name="Berthelot C."/>
            <person name="Muffato M."/>
            <person name="Collins J.E."/>
            <person name="Humphray S."/>
            <person name="McLaren K."/>
            <person name="Matthews L."/>
            <person name="McLaren S."/>
            <person name="Sealy I."/>
            <person name="Caccamo M."/>
            <person name="Churcher C."/>
            <person name="Scott C."/>
            <person name="Barrett J.C."/>
            <person name="Koch R."/>
            <person name="Rauch G.J."/>
            <person name="White S."/>
            <person name="Chow W."/>
            <person name="Kilian B."/>
            <person name="Quintais L.T."/>
            <person name="Guerra-Assuncao J.A."/>
            <person name="Zhou Y."/>
            <person name="Gu Y."/>
            <person name="Yen J."/>
            <person name="Vogel J.H."/>
            <person name="Eyre T."/>
            <person name="Redmond S."/>
            <person name="Banerjee R."/>
            <person name="Chi J."/>
            <person name="Fu B."/>
            <person name="Langley E."/>
            <person name="Maguire S.F."/>
            <person name="Laird G.K."/>
            <person name="Lloyd D."/>
            <person name="Kenyon E."/>
            <person name="Donaldson S."/>
            <person name="Sehra H."/>
            <person name="Almeida-King J."/>
            <person name="Loveland J."/>
            <person name="Trevanion S."/>
            <person name="Jones M."/>
            <person name="Quail M."/>
            <person name="Willey D."/>
            <person name="Hunt A."/>
            <person name="Burton J."/>
            <person name="Sims S."/>
            <person name="McLay K."/>
            <person name="Plumb B."/>
            <person name="Davis J."/>
            <person name="Clee C."/>
            <person name="Oliver K."/>
            <person name="Clark R."/>
            <person name="Riddle C."/>
            <person name="Elliot D."/>
            <person name="Eliott D."/>
            <person name="Threadgold G."/>
            <person name="Harden G."/>
            <person name="Ware D."/>
            <person name="Begum S."/>
            <person name="Mortimore B."/>
            <person name="Mortimer B."/>
            <person name="Kerry G."/>
            <person name="Heath P."/>
            <person name="Phillimore B."/>
            <person name="Tracey A."/>
            <person name="Corby N."/>
            <person name="Dunn M."/>
            <person name="Johnson C."/>
            <person name="Wood J."/>
            <person name="Clark S."/>
            <person name="Pelan S."/>
            <person name="Griffiths G."/>
            <person name="Smith M."/>
            <person name="Glithero R."/>
            <person name="Howden P."/>
            <person name="Barker N."/>
            <person name="Lloyd C."/>
            <person name="Stevens C."/>
            <person name="Harley J."/>
            <person name="Holt K."/>
            <person name="Panagiotidis G."/>
            <person name="Lovell J."/>
            <person name="Beasley H."/>
            <person name="Henderson C."/>
            <person name="Gordon D."/>
            <person name="Auger K."/>
            <person name="Wright D."/>
            <person name="Collins J."/>
            <person name="Raisen C."/>
            <person name="Dyer L."/>
            <person name="Leung K."/>
            <person name="Robertson L."/>
            <person name="Ambridge K."/>
            <person name="Leongamornlert D."/>
            <person name="McGuire S."/>
            <person name="Gilderthorp R."/>
            <person name="Griffiths C."/>
            <person name="Manthravadi D."/>
            <person name="Nichol S."/>
            <person name="Barker G."/>
            <person name="Whitehead S."/>
            <person name="Kay M."/>
            <person name="Brown J."/>
            <person name="Murnane C."/>
            <person name="Gray E."/>
            <person name="Humphries M."/>
            <person name="Sycamore N."/>
            <person name="Barker D."/>
            <person name="Saunders D."/>
            <person name="Wallis J."/>
            <person name="Babbage A."/>
            <person name="Hammond S."/>
            <person name="Mashreghi-Mohammadi M."/>
            <person name="Barr L."/>
            <person name="Martin S."/>
            <person name="Wray P."/>
            <person name="Ellington A."/>
            <person name="Matthews N."/>
            <person name="Ellwood M."/>
            <person name="Woodmansey R."/>
            <person name="Clark G."/>
            <person name="Cooper J."/>
            <person name="Cooper J."/>
            <person name="Tromans A."/>
            <person name="Grafham D."/>
            <person name="Skuce C."/>
            <person name="Pandian R."/>
            <person name="Andrews R."/>
            <person name="Harrison E."/>
            <person name="Kimberley A."/>
            <person name="Garnett J."/>
            <person name="Fosker N."/>
            <person name="Hall R."/>
            <person name="Garner P."/>
            <person name="Kelly D."/>
            <person name="Bird C."/>
            <person name="Palmer S."/>
            <person name="Gehring I."/>
            <person name="Berger A."/>
            <person name="Dooley C.M."/>
            <person name="Ersan-Urun Z."/>
            <person name="Eser C."/>
            <person name="Geiger H."/>
            <person name="Geisler M."/>
            <person name="Karotki L."/>
            <person name="Kirn A."/>
            <person name="Konantz J."/>
            <person name="Konantz M."/>
            <person name="Oberlander M."/>
            <person name="Rudolph-Geiger S."/>
            <person name="Teucke M."/>
            <person name="Lanz C."/>
            <person name="Raddatz G."/>
            <person name="Osoegawa K."/>
            <person name="Zhu B."/>
            <person name="Rapp A."/>
            <person name="Widaa S."/>
            <person name="Langford C."/>
            <person name="Yang F."/>
            <person name="Schuster S.C."/>
            <person name="Carter N.P."/>
            <person name="Harrow J."/>
            <person name="Ning Z."/>
            <person name="Herrero J."/>
            <person name="Searle S.M."/>
            <person name="Enright A."/>
            <person name="Geisler R."/>
            <person name="Plasterk R.H."/>
            <person name="Lee C."/>
            <person name="Westerfield M."/>
            <person name="de Jong P.J."/>
            <person name="Zon L.I."/>
            <person name="Postlethwait J.H."/>
            <person name="Nusslein-Volhard C."/>
            <person name="Hubbard T.J."/>
            <person name="Roest Crollius H."/>
            <person name="Rogers J."/>
            <person name="Stemple D.L."/>
        </authorList>
    </citation>
    <scope>NUCLEOTIDE SEQUENCE [LARGE SCALE GENOMIC DNA]</scope>
    <source>
        <strain evidence="3">Tuebingen</strain>
    </source>
</reference>
<dbReference type="GeneTree" id="ENSGT00940000157336"/>
<feature type="domain" description="C2H2-type" evidence="2">
    <location>
        <begin position="176"/>
        <end position="200"/>
    </location>
</feature>
<dbReference type="GeneID" id="100536805"/>
<dbReference type="InterPro" id="IPR013087">
    <property type="entry name" value="Znf_C2H2_type"/>
</dbReference>
<keyword evidence="4" id="KW-1185">Reference proteome</keyword>
<organism evidence="4 5">
    <name type="scientific">Danio rerio</name>
    <name type="common">Zebrafish</name>
    <name type="synonym">Brachydanio rerio</name>
    <dbReference type="NCBI Taxonomy" id="7955"/>
    <lineage>
        <taxon>Eukaryota</taxon>
        <taxon>Metazoa</taxon>
        <taxon>Chordata</taxon>
        <taxon>Craniata</taxon>
        <taxon>Vertebrata</taxon>
        <taxon>Euteleostomi</taxon>
        <taxon>Actinopterygii</taxon>
        <taxon>Neopterygii</taxon>
        <taxon>Teleostei</taxon>
        <taxon>Ostariophysi</taxon>
        <taxon>Cypriniformes</taxon>
        <taxon>Danionidae</taxon>
        <taxon>Danioninae</taxon>
        <taxon>Danio</taxon>
    </lineage>
</organism>
<reference evidence="3" key="1">
    <citation type="submission" date="2011-07" db="UniProtKB">
        <authorList>
            <consortium name="Ensembl"/>
        </authorList>
    </citation>
    <scope>IDENTIFICATION</scope>
    <source>
        <strain evidence="3">Tuebingen</strain>
    </source>
</reference>
<feature type="compositionally biased region" description="Polar residues" evidence="1">
    <location>
        <begin position="410"/>
        <end position="435"/>
    </location>
</feature>
<dbReference type="AlphaFoldDB" id="A0A8M1RTB6"/>
<evidence type="ECO:0000313" key="3">
    <source>
        <dbReference type="Ensembl" id="ENSDARP00000119714"/>
    </source>
</evidence>
<dbReference type="OrthoDB" id="10002522at2759"/>
<dbReference type="Ensembl" id="ENSDART00000141265.3">
    <property type="protein sequence ID" value="ENSDARP00000119714.2"/>
    <property type="gene ID" value="ENSDARG00000091947.3"/>
</dbReference>
<proteinExistence type="predicted"/>
<dbReference type="ZFIN" id="ZDB-GENE-091118-24">
    <property type="gene designation" value="znf106b"/>
</dbReference>
<reference evidence="5 6" key="3">
    <citation type="submission" date="2025-04" db="UniProtKB">
        <authorList>
            <consortium name="RefSeq"/>
        </authorList>
    </citation>
    <scope>IDENTIFICATION</scope>
    <source>
        <strain evidence="5 6">Tuebingen</strain>
    </source>
</reference>
<feature type="domain" description="C2H2-type" evidence="2">
    <location>
        <begin position="32"/>
        <end position="55"/>
    </location>
</feature>
<dbReference type="Proteomes" id="UP000000437">
    <property type="component" value="Chromosome 20"/>
</dbReference>
<dbReference type="PANTHER" id="PTHR14435:SF2">
    <property type="entry name" value="ZINC FINGER PROTEIN 106"/>
    <property type="match status" value="1"/>
</dbReference>
<gene>
    <name evidence="3 5 6 7" type="primary">znf106b</name>
</gene>
<dbReference type="SMART" id="SM00355">
    <property type="entry name" value="ZnF_C2H2"/>
    <property type="match status" value="4"/>
</dbReference>
<protein>
    <submittedName>
        <fullName evidence="5 6">Uncharacterized protein znf106b</fullName>
    </submittedName>
    <submittedName>
        <fullName evidence="3">Zinc finger protein 106b</fullName>
    </submittedName>
</protein>
<evidence type="ECO:0000313" key="6">
    <source>
        <dbReference type="RefSeq" id="XP_021329042.1"/>
    </source>
</evidence>